<feature type="domain" description="EGF-like" evidence="1">
    <location>
        <begin position="489"/>
        <end position="529"/>
    </location>
</feature>
<dbReference type="Proteomes" id="UP000549394">
    <property type="component" value="Unassembled WGS sequence"/>
</dbReference>
<gene>
    <name evidence="2" type="ORF">DGYR_LOCUS13647</name>
</gene>
<dbReference type="OrthoDB" id="671595at2759"/>
<dbReference type="InterPro" id="IPR009030">
    <property type="entry name" value="Growth_fac_rcpt_cys_sf"/>
</dbReference>
<dbReference type="InterPro" id="IPR052798">
    <property type="entry name" value="Giardia_VSA"/>
</dbReference>
<feature type="domain" description="EGF-like" evidence="1">
    <location>
        <begin position="52"/>
        <end position="91"/>
    </location>
</feature>
<evidence type="ECO:0000313" key="3">
    <source>
        <dbReference type="Proteomes" id="UP000549394"/>
    </source>
</evidence>
<dbReference type="SUPFAM" id="SSF57184">
    <property type="entry name" value="Growth factor receptor domain"/>
    <property type="match status" value="3"/>
</dbReference>
<feature type="domain" description="EGF-like" evidence="1">
    <location>
        <begin position="167"/>
        <end position="200"/>
    </location>
</feature>
<keyword evidence="3" id="KW-1185">Reference proteome</keyword>
<evidence type="ECO:0000313" key="2">
    <source>
        <dbReference type="EMBL" id="CAD5126402.1"/>
    </source>
</evidence>
<feature type="domain" description="EGF-like" evidence="1">
    <location>
        <begin position="530"/>
        <end position="562"/>
    </location>
</feature>
<feature type="domain" description="EGF-like" evidence="1">
    <location>
        <begin position="452"/>
        <end position="488"/>
    </location>
</feature>
<dbReference type="AlphaFoldDB" id="A0A7I8WDX7"/>
<dbReference type="InterPro" id="IPR000742">
    <property type="entry name" value="EGF"/>
</dbReference>
<feature type="domain" description="EGF-like" evidence="1">
    <location>
        <begin position="419"/>
        <end position="451"/>
    </location>
</feature>
<feature type="domain" description="EGF-like" evidence="1">
    <location>
        <begin position="349"/>
        <end position="382"/>
    </location>
</feature>
<dbReference type="PANTHER" id="PTHR23275">
    <property type="entry name" value="CABRIOLET.-RELATED"/>
    <property type="match status" value="1"/>
</dbReference>
<reference evidence="2 3" key="1">
    <citation type="submission" date="2020-08" db="EMBL/GenBank/DDBJ databases">
        <authorList>
            <person name="Hejnol A."/>
        </authorList>
    </citation>
    <scope>NUCLEOTIDE SEQUENCE [LARGE SCALE GENOMIC DNA]</scope>
</reference>
<feature type="domain" description="EGF-like" evidence="1">
    <location>
        <begin position="131"/>
        <end position="166"/>
    </location>
</feature>
<proteinExistence type="predicted"/>
<dbReference type="EMBL" id="CAJFCJ010000046">
    <property type="protein sequence ID" value="CAD5126402.1"/>
    <property type="molecule type" value="Genomic_DNA"/>
</dbReference>
<sequence>MFVHVYGGGGATENCEECSLIDGTSTVSECSKCISGFGLEPTSAPAKPKCYQCQNGCSDCTVDDRSTPPNTINRCTNCLPNYALNNEGTCIKCPLNCSECRIDPENQNNTLCLTFGCIATALRDEDFTCESCSIDYCSICRKHIDDSFECLQCDAGYYKDNTGNCQACSDGCSFCLNGMTCIPHGCKEGFIRHRIDGTCIPCPGDGVARCSFKSITSDELVAELCKNGFRINTANSPTTCEECDPNCKKCDVNGISKCDVDECKSDYFFDSSDKKCYRNNDNCMKSTRQNGKIACSSCNTNISVLSDGKCVNCPNQCLGGCSFDKTNNKFTCISCIMEYYKTRDNFCKSCPTGCKTCSLIGDNVECTSCLPSYGLKKNGLCESCNVDKCHNCETTPGEDSLVCTSCAEAFCLNSEECGKCPINCLECSHTNRYECTKCMAGYAKTQDGTCIPCPSNCKICTANSNREIRCVKCVSNKYSLQTKTGQCIVCSEATFSHCATCSITPINGKTKCETCNIGYTLQDDEEACVSCSIDKCDLCIHGRVCSECKAGYYEHNYYRECAQKCFQCKGNKADCGRDLSKFNDTITDTAIQIVDCSSGDCWAYRQEKSGIVTYVRECSHRTCTLAAQNENCQTVEDKKECEKCCKGDKCNTWELDGKAGVGKIAFVDYFIIVFSFIFIVF</sequence>
<dbReference type="SMART" id="SM00181">
    <property type="entry name" value="EGF"/>
    <property type="match status" value="8"/>
</dbReference>
<evidence type="ECO:0000259" key="1">
    <source>
        <dbReference type="SMART" id="SM00181"/>
    </source>
</evidence>
<dbReference type="InterPro" id="IPR006212">
    <property type="entry name" value="Furin_repeat"/>
</dbReference>
<name>A0A7I8WDX7_9ANNE</name>
<protein>
    <submittedName>
        <fullName evidence="2">DgyrCDS14539</fullName>
    </submittedName>
</protein>
<comment type="caution">
    <text evidence="2">The sequence shown here is derived from an EMBL/GenBank/DDBJ whole genome shotgun (WGS) entry which is preliminary data.</text>
</comment>
<organism evidence="2 3">
    <name type="scientific">Dimorphilus gyrociliatus</name>
    <dbReference type="NCBI Taxonomy" id="2664684"/>
    <lineage>
        <taxon>Eukaryota</taxon>
        <taxon>Metazoa</taxon>
        <taxon>Spiralia</taxon>
        <taxon>Lophotrochozoa</taxon>
        <taxon>Annelida</taxon>
        <taxon>Polychaeta</taxon>
        <taxon>Polychaeta incertae sedis</taxon>
        <taxon>Dinophilidae</taxon>
        <taxon>Dimorphilus</taxon>
    </lineage>
</organism>
<dbReference type="PANTHER" id="PTHR23275:SF100">
    <property type="entry name" value="EGF-LIKE DOMAIN-CONTAINING PROTEIN"/>
    <property type="match status" value="1"/>
</dbReference>
<dbReference type="SMART" id="SM00261">
    <property type="entry name" value="FU"/>
    <property type="match status" value="4"/>
</dbReference>
<accession>A0A7I8WDX7</accession>